<dbReference type="PANTHER" id="PTHR42709:SF11">
    <property type="entry name" value="DEDA FAMILY PROTEIN"/>
    <property type="match status" value="1"/>
</dbReference>
<dbReference type="AlphaFoldDB" id="A0A1F5EMU9"/>
<proteinExistence type="predicted"/>
<dbReference type="STRING" id="1797579.A2996_01175"/>
<evidence type="ECO:0000313" key="3">
    <source>
        <dbReference type="EMBL" id="OGD68534.1"/>
    </source>
</evidence>
<dbReference type="Pfam" id="PF09335">
    <property type="entry name" value="VTT_dom"/>
    <property type="match status" value="1"/>
</dbReference>
<dbReference type="Proteomes" id="UP000176865">
    <property type="component" value="Unassembled WGS sequence"/>
</dbReference>
<keyword evidence="1" id="KW-1133">Transmembrane helix</keyword>
<protein>
    <recommendedName>
        <fullName evidence="2">VTT domain-containing protein</fullName>
    </recommendedName>
</protein>
<feature type="transmembrane region" description="Helical" evidence="1">
    <location>
        <begin position="128"/>
        <end position="151"/>
    </location>
</feature>
<comment type="caution">
    <text evidence="3">The sequence shown here is derived from an EMBL/GenBank/DDBJ whole genome shotgun (WGS) entry which is preliminary data.</text>
</comment>
<feature type="transmembrane region" description="Helical" evidence="1">
    <location>
        <begin position="163"/>
        <end position="184"/>
    </location>
</feature>
<dbReference type="InterPro" id="IPR032816">
    <property type="entry name" value="VTT_dom"/>
</dbReference>
<keyword evidence="1" id="KW-0812">Transmembrane</keyword>
<organism evidence="3 4">
    <name type="scientific">Candidatus Campbellbacteria bacterium RIFCSPLOWO2_01_FULL_34_15</name>
    <dbReference type="NCBI Taxonomy" id="1797579"/>
    <lineage>
        <taxon>Bacteria</taxon>
        <taxon>Candidatus Campbelliibacteriota</taxon>
    </lineage>
</organism>
<feature type="transmembrane region" description="Helical" evidence="1">
    <location>
        <begin position="48"/>
        <end position="77"/>
    </location>
</feature>
<evidence type="ECO:0000259" key="2">
    <source>
        <dbReference type="Pfam" id="PF09335"/>
    </source>
</evidence>
<dbReference type="InterPro" id="IPR051311">
    <property type="entry name" value="DedA_domain"/>
</dbReference>
<reference evidence="3 4" key="1">
    <citation type="journal article" date="2016" name="Nat. Commun.">
        <title>Thousands of microbial genomes shed light on interconnected biogeochemical processes in an aquifer system.</title>
        <authorList>
            <person name="Anantharaman K."/>
            <person name="Brown C.T."/>
            <person name="Hug L.A."/>
            <person name="Sharon I."/>
            <person name="Castelle C.J."/>
            <person name="Probst A.J."/>
            <person name="Thomas B.C."/>
            <person name="Singh A."/>
            <person name="Wilkins M.J."/>
            <person name="Karaoz U."/>
            <person name="Brodie E.L."/>
            <person name="Williams K.H."/>
            <person name="Hubbard S.S."/>
            <person name="Banfield J.F."/>
        </authorList>
    </citation>
    <scope>NUCLEOTIDE SEQUENCE [LARGE SCALE GENOMIC DNA]</scope>
</reference>
<dbReference type="PANTHER" id="PTHR42709">
    <property type="entry name" value="ALKALINE PHOSPHATASE LIKE PROTEIN"/>
    <property type="match status" value="1"/>
</dbReference>
<gene>
    <name evidence="3" type="ORF">A2996_01175</name>
</gene>
<dbReference type="EMBL" id="MFAB01000023">
    <property type="protein sequence ID" value="OGD68534.1"/>
    <property type="molecule type" value="Genomic_DNA"/>
</dbReference>
<accession>A0A1F5EMU9</accession>
<dbReference type="GO" id="GO:0005886">
    <property type="term" value="C:plasma membrane"/>
    <property type="evidence" value="ECO:0007669"/>
    <property type="project" value="TreeGrafter"/>
</dbReference>
<sequence length="185" mass="21112">MSRWAVSHVESGKADFWLGAVSFSEASFFLVPPDLLLIAILSTSTQRWFYYASFTTIFSVLGGFLGYLIGAVFFDVVGKTIIDFYHLQSQVDFIGQKFSENAFLAIFVSAFTPIPYKLFTISAGFFKINFIIFGLASLFGRGMRFFLVAFFMHKFGKKMTDFFFKYFDILSVVLVLVIIAIFYLF</sequence>
<name>A0A1F5EMU9_9BACT</name>
<feature type="transmembrane region" description="Helical" evidence="1">
    <location>
        <begin position="98"/>
        <end position="116"/>
    </location>
</feature>
<evidence type="ECO:0000313" key="4">
    <source>
        <dbReference type="Proteomes" id="UP000176865"/>
    </source>
</evidence>
<feature type="domain" description="VTT" evidence="2">
    <location>
        <begin position="33"/>
        <end position="153"/>
    </location>
</feature>
<keyword evidence="1" id="KW-0472">Membrane</keyword>
<evidence type="ECO:0000256" key="1">
    <source>
        <dbReference type="SAM" id="Phobius"/>
    </source>
</evidence>
<feature type="transmembrane region" description="Helical" evidence="1">
    <location>
        <begin position="16"/>
        <end position="42"/>
    </location>
</feature>